<dbReference type="Pfam" id="PF12069">
    <property type="entry name" value="DUF3549"/>
    <property type="match status" value="1"/>
</dbReference>
<dbReference type="RefSeq" id="WP_232592540.1">
    <property type="nucleotide sequence ID" value="NZ_BSPD01000085.1"/>
</dbReference>
<sequence length="359" mass="40407">MEKIEGISGFFKHLGVEARYFDLGRRIRQIDNPVFEKSDLHNAPYPYPYLRSAWLGVVFWSSETHSSPMVWTLKFPLDETNRLHPEDRDRFLQQLLITIGTNLRAAKTGERLQAVLDNNPYSFDLPDDRRASYHAKVSALLGRPPSRFYDDTLKYFQSPDTESWKALGIQGLADVAARWKDNHSLLCQAMSVLPDPAFIGITQLLEHEMLDIKLVTAITERLKSTLSLVQNPENAVINGALIAAGIRGISLSDASYLRQQTLLKVMAVLPKPDVEVIAALASRCYEDLANEEVGLQFLELLAKLGHDNFIQVISDLMSLPEVRPHIMQAFRHTARSETLNAAIGALFNRVQQAEASLKN</sequence>
<name>A0AA37T8Q5_9GAMM</name>
<organism evidence="1 2">
    <name type="scientific">Marinibactrum halimedae</name>
    <dbReference type="NCBI Taxonomy" id="1444977"/>
    <lineage>
        <taxon>Bacteria</taxon>
        <taxon>Pseudomonadati</taxon>
        <taxon>Pseudomonadota</taxon>
        <taxon>Gammaproteobacteria</taxon>
        <taxon>Cellvibrionales</taxon>
        <taxon>Cellvibrionaceae</taxon>
        <taxon>Marinibactrum</taxon>
    </lineage>
</organism>
<proteinExistence type="predicted"/>
<accession>A0AA37T8Q5</accession>
<comment type="caution">
    <text evidence="1">The sequence shown here is derived from an EMBL/GenBank/DDBJ whole genome shotgun (WGS) entry which is preliminary data.</text>
</comment>
<evidence type="ECO:0000313" key="1">
    <source>
        <dbReference type="EMBL" id="GLS27616.1"/>
    </source>
</evidence>
<evidence type="ECO:0000313" key="2">
    <source>
        <dbReference type="Proteomes" id="UP001156870"/>
    </source>
</evidence>
<evidence type="ECO:0008006" key="3">
    <source>
        <dbReference type="Google" id="ProtNLM"/>
    </source>
</evidence>
<dbReference type="EMBL" id="BSPD01000085">
    <property type="protein sequence ID" value="GLS27616.1"/>
    <property type="molecule type" value="Genomic_DNA"/>
</dbReference>
<dbReference type="AlphaFoldDB" id="A0AA37T8Q5"/>
<protein>
    <recommendedName>
        <fullName evidence="3">DUF3549 family protein</fullName>
    </recommendedName>
</protein>
<gene>
    <name evidence="1" type="ORF">GCM10007877_33350</name>
</gene>
<dbReference type="InterPro" id="IPR021936">
    <property type="entry name" value="DUF3549"/>
</dbReference>
<reference evidence="1 2" key="1">
    <citation type="journal article" date="2014" name="Int. J. Syst. Evol. Microbiol.">
        <title>Complete genome sequence of Corynebacterium casei LMG S-19264T (=DSM 44701T), isolated from a smear-ripened cheese.</title>
        <authorList>
            <consortium name="US DOE Joint Genome Institute (JGI-PGF)"/>
            <person name="Walter F."/>
            <person name="Albersmeier A."/>
            <person name="Kalinowski J."/>
            <person name="Ruckert C."/>
        </authorList>
    </citation>
    <scope>NUCLEOTIDE SEQUENCE [LARGE SCALE GENOMIC DNA]</scope>
    <source>
        <strain evidence="1 2">NBRC 110095</strain>
    </source>
</reference>
<dbReference type="Proteomes" id="UP001156870">
    <property type="component" value="Unassembled WGS sequence"/>
</dbReference>
<keyword evidence="2" id="KW-1185">Reference proteome</keyword>